<evidence type="ECO:0000313" key="3">
    <source>
        <dbReference type="EMBL" id="MST68532.1"/>
    </source>
</evidence>
<dbReference type="Gene3D" id="3.40.50.410">
    <property type="entry name" value="von Willebrand factor, type A domain"/>
    <property type="match status" value="1"/>
</dbReference>
<dbReference type="CDD" id="cd00198">
    <property type="entry name" value="vWFA"/>
    <property type="match status" value="1"/>
</dbReference>
<dbReference type="Pfam" id="PF13203">
    <property type="entry name" value="DUF2201_N"/>
    <property type="match status" value="1"/>
</dbReference>
<sequence length="454" mass="52728">MKDKTMYSETKEKSPDEIKAAALAAEALAITKKRLVTNMRFMDPAVFALKDQETAGRLLMTDGTSFFYGPEGILSRASESISRLTHDYMHLLLHCILKHYFVSGKIDSRLWNLAADVAVEELIMELNLKCFACKADEERGRELALLRSRYGKLKADRLYSAFKERDVQDLEIKRLGEIFKVDDHRLWYSSESQSFFDFEESDDEDSREKEGSQLVSEKDWDKISDLVRTGIEMDDRDNGGGEESLADSLADIHRKPVDFTTFLRKFARRRETVKIDQNSFDYIYYSYGMELYGDMPLVEPLEYSDEKQISDLVIAIDTSGSTDGPLVRSFIRKSFEILQNKTVIRRKFNIHLIQCDSMIQEAVVLHSRDEVDRYLENMEIKGRGGTDFRPVFRYVNQMLKDRQFRDLRGLLYFTDGKGIFPKKKPSYDTAFIFTDDQEDVQVPDWAMKVEFSEE</sequence>
<comment type="caution">
    <text evidence="3">The sequence shown here is derived from an EMBL/GenBank/DDBJ whole genome shotgun (WGS) entry which is preliminary data.</text>
</comment>
<dbReference type="InterPro" id="IPR036465">
    <property type="entry name" value="vWFA_dom_sf"/>
</dbReference>
<evidence type="ECO:0008006" key="4">
    <source>
        <dbReference type="Google" id="ProtNLM"/>
    </source>
</evidence>
<organism evidence="3">
    <name type="scientific">Baileyella intestinalis</name>
    <dbReference type="NCBI Taxonomy" id="2606709"/>
    <lineage>
        <taxon>Bacteria</taxon>
        <taxon>Bacillati</taxon>
        <taxon>Bacillota</taxon>
        <taxon>Clostridia</taxon>
        <taxon>Peptostreptococcales</taxon>
        <taxon>Anaerovoracaceae</taxon>
        <taxon>Baileyella</taxon>
    </lineage>
</organism>
<dbReference type="PANTHER" id="PTHR38730">
    <property type="entry name" value="SLL7028 PROTEIN"/>
    <property type="match status" value="1"/>
</dbReference>
<dbReference type="Pfam" id="PF09967">
    <property type="entry name" value="DUF2201"/>
    <property type="match status" value="1"/>
</dbReference>
<gene>
    <name evidence="3" type="ORF">FYJ66_02860</name>
</gene>
<dbReference type="EMBL" id="VUNB01000002">
    <property type="protein sequence ID" value="MST68532.1"/>
    <property type="molecule type" value="Genomic_DNA"/>
</dbReference>
<dbReference type="RefSeq" id="WP_154572004.1">
    <property type="nucleotide sequence ID" value="NZ_VUNB01000002.1"/>
</dbReference>
<feature type="domain" description="Putative metallopeptidase" evidence="2">
    <location>
        <begin position="32"/>
        <end position="270"/>
    </location>
</feature>
<dbReference type="SUPFAM" id="SSF53300">
    <property type="entry name" value="vWA-like"/>
    <property type="match status" value="1"/>
</dbReference>
<proteinExistence type="predicted"/>
<dbReference type="AlphaFoldDB" id="A0A6A8M5B2"/>
<protein>
    <recommendedName>
        <fullName evidence="4">Metallopeptidase</fullName>
    </recommendedName>
</protein>
<dbReference type="PANTHER" id="PTHR38730:SF1">
    <property type="entry name" value="SLL7028 PROTEIN"/>
    <property type="match status" value="1"/>
</dbReference>
<dbReference type="InterPro" id="IPR018698">
    <property type="entry name" value="VWA-like_dom"/>
</dbReference>
<reference evidence="3" key="1">
    <citation type="submission" date="2019-09" db="EMBL/GenBank/DDBJ databases">
        <title>In-depth cultivation of the pig gut microbiome towards novel bacterial diversity and tailored functional studies.</title>
        <authorList>
            <person name="Wylensek D."/>
            <person name="Hitch T.C.A."/>
            <person name="Clavel T."/>
        </authorList>
    </citation>
    <scope>NUCLEOTIDE SEQUENCE</scope>
    <source>
        <strain evidence="3">RF-744-FAT-WT-3</strain>
    </source>
</reference>
<dbReference type="InterPro" id="IPR025154">
    <property type="entry name" value="Put_metallopeptidase_dom"/>
</dbReference>
<evidence type="ECO:0000259" key="1">
    <source>
        <dbReference type="Pfam" id="PF09967"/>
    </source>
</evidence>
<evidence type="ECO:0000259" key="2">
    <source>
        <dbReference type="Pfam" id="PF13203"/>
    </source>
</evidence>
<name>A0A6A8M5B2_9FIRM</name>
<accession>A0A6A8M5B2</accession>
<feature type="domain" description="VWA-like" evidence="1">
    <location>
        <begin position="312"/>
        <end position="448"/>
    </location>
</feature>